<accession>A0A1T4L3Y7</accession>
<evidence type="ECO:0000256" key="2">
    <source>
        <dbReference type="ARBA" id="ARBA00022803"/>
    </source>
</evidence>
<dbReference type="EMBL" id="FUXB01000002">
    <property type="protein sequence ID" value="SJZ49414.1"/>
    <property type="molecule type" value="Genomic_DNA"/>
</dbReference>
<keyword evidence="4" id="KW-0732">Signal</keyword>
<dbReference type="PROSITE" id="PS51257">
    <property type="entry name" value="PROKAR_LIPOPROTEIN"/>
    <property type="match status" value="1"/>
</dbReference>
<evidence type="ECO:0000313" key="6">
    <source>
        <dbReference type="Proteomes" id="UP000190834"/>
    </source>
</evidence>
<dbReference type="AlphaFoldDB" id="A0A1T4L3Y7"/>
<keyword evidence="1" id="KW-0677">Repeat</keyword>
<dbReference type="PANTHER" id="PTHR44186:SF1">
    <property type="entry name" value="BARDET-BIEDL SYNDROME 4 PROTEIN"/>
    <property type="match status" value="1"/>
</dbReference>
<feature type="signal peptide" evidence="4">
    <location>
        <begin position="1"/>
        <end position="24"/>
    </location>
</feature>
<dbReference type="RefSeq" id="WP_238843277.1">
    <property type="nucleotide sequence ID" value="NZ_FUXB01000002.1"/>
</dbReference>
<dbReference type="GeneID" id="70583314"/>
<feature type="chain" id="PRO_5010560514" evidence="4">
    <location>
        <begin position="25"/>
        <end position="227"/>
    </location>
</feature>
<protein>
    <submittedName>
        <fullName evidence="5">Flp pilus assembly protein TadD, contains TPR repeats</fullName>
    </submittedName>
</protein>
<dbReference type="InterPro" id="IPR019734">
    <property type="entry name" value="TPR_rpt"/>
</dbReference>
<dbReference type="InterPro" id="IPR011990">
    <property type="entry name" value="TPR-like_helical_dom_sf"/>
</dbReference>
<dbReference type="Proteomes" id="UP000190834">
    <property type="component" value="Unassembled WGS sequence"/>
</dbReference>
<dbReference type="SUPFAM" id="SSF48452">
    <property type="entry name" value="TPR-like"/>
    <property type="match status" value="1"/>
</dbReference>
<feature type="repeat" description="TPR" evidence="3">
    <location>
        <begin position="136"/>
        <end position="169"/>
    </location>
</feature>
<name>A0A1T4L3Y7_VIBCI</name>
<dbReference type="PANTHER" id="PTHR44186">
    <property type="match status" value="1"/>
</dbReference>
<dbReference type="Gene3D" id="1.25.40.10">
    <property type="entry name" value="Tetratricopeptide repeat domain"/>
    <property type="match status" value="1"/>
</dbReference>
<keyword evidence="2 3" id="KW-0802">TPR repeat</keyword>
<evidence type="ECO:0000256" key="3">
    <source>
        <dbReference type="PROSITE-ProRule" id="PRU00339"/>
    </source>
</evidence>
<proteinExistence type="predicted"/>
<dbReference type="STRING" id="1123491.SAMN02745782_00470"/>
<reference evidence="6" key="1">
    <citation type="submission" date="2017-02" db="EMBL/GenBank/DDBJ databases">
        <authorList>
            <person name="Varghese N."/>
            <person name="Submissions S."/>
        </authorList>
    </citation>
    <scope>NUCLEOTIDE SEQUENCE [LARGE SCALE GENOMIC DNA]</scope>
    <source>
        <strain evidence="6">DSM 19608</strain>
    </source>
</reference>
<evidence type="ECO:0000313" key="5">
    <source>
        <dbReference type="EMBL" id="SJZ49414.1"/>
    </source>
</evidence>
<evidence type="ECO:0000256" key="1">
    <source>
        <dbReference type="ARBA" id="ARBA00022737"/>
    </source>
</evidence>
<keyword evidence="6" id="KW-1185">Reference proteome</keyword>
<organism evidence="5 6">
    <name type="scientific">Vibrio cincinnatiensis DSM 19608</name>
    <dbReference type="NCBI Taxonomy" id="1123491"/>
    <lineage>
        <taxon>Bacteria</taxon>
        <taxon>Pseudomonadati</taxon>
        <taxon>Pseudomonadota</taxon>
        <taxon>Gammaproteobacteria</taxon>
        <taxon>Vibrionales</taxon>
        <taxon>Vibrionaceae</taxon>
        <taxon>Vibrio</taxon>
    </lineage>
</organism>
<gene>
    <name evidence="5" type="ORF">SAMN02745782_00470</name>
</gene>
<sequence>MKSILPCFLIMLITACSQTPTTVAQSVGACGEEFSPTTGLQFSAAQQAFESQQYFSALALLQEIRGDYITKDSLEADAYLKTQQWDKAQQIYIMLLTTCLKGKAAHGLGLIASYKSQYPEAYQWLSLAVSIEPSQSNIRNDYGFILLLTGNNDEARNEFLTALELNPRNQVAAKNLWMLLHRTERQQAASSLQQRFSWSEQEHQKLANAANNFTPLSIAEMEKWKRR</sequence>
<dbReference type="PROSITE" id="PS50005">
    <property type="entry name" value="TPR"/>
    <property type="match status" value="1"/>
</dbReference>
<evidence type="ECO:0000256" key="4">
    <source>
        <dbReference type="SAM" id="SignalP"/>
    </source>
</evidence>